<sequence>MADEASTRDEVVPPQTTDSSAPDAVVEPQVEVSEGANSSNGVQDGAASEDPVATSGTSATEEIKDSDAEAKVEKMIEQTIPDRSVQEEPSAPAAAPDSNDAELKDSEQSEDVAPAADESAEPADAAASTPASASKSKGRRKSGVPEHKKKLNKKQSKAKLTHTDAKPGDYFYVRLKGYPLWPAIVCDEDMLPSTLIKSRPVTAMRADGTYRSDYEDGGSKAKDRTFPVMYLFTNEFGWIPNYDLVDLDLDTVGDVPNNMRKDLYAAHQLAAEKNDLDFFKTVLTDFMEQKRADEEAKEAAKAAKKAKKEKKEKTPKVVPALDDNEDTEMMDISAIPDDDDSAEAPKSNKKRKNPPQNPEEETQQPDSVPKKPRIKLNNTPKAANGTSTPKAGKEPKEPKSAKEKSKSKKAAVKSKDAAPVAPPEPELTPEEKRVKKEKEILFLRHKLQKGLLTKDQEPKAEEMQQMSEYVNKLEGYADLEVSIIRVTKINKVLKAILKLPVIPKEDDFQFKLRSQSLLDKWNRLLASEQVAPPTTEAPASGSRDESKEKDEPKADSVAANGVTGHDETKAEEKSPALETPLTALPREEVPSNDDPTPTAEESPKRKQPPLNQKHKPYPLDGRKKHKQPRLNSLRPGVSIGIQDRLISRMCPLLGLQSSSF</sequence>
<feature type="region of interest" description="Disordered" evidence="1">
    <location>
        <begin position="529"/>
        <end position="635"/>
    </location>
</feature>
<feature type="region of interest" description="Disordered" evidence="1">
    <location>
        <begin position="1"/>
        <end position="160"/>
    </location>
</feature>
<feature type="compositionally biased region" description="Basic residues" evidence="1">
    <location>
        <begin position="612"/>
        <end position="628"/>
    </location>
</feature>
<protein>
    <recommendedName>
        <fullName evidence="2">PWWP domain-containing protein</fullName>
    </recommendedName>
</protein>
<keyword evidence="4" id="KW-1185">Reference proteome</keyword>
<dbReference type="SMART" id="SM00293">
    <property type="entry name" value="PWWP"/>
    <property type="match status" value="1"/>
</dbReference>
<accession>A0A5N6KEW2</accession>
<feature type="region of interest" description="Disordered" evidence="1">
    <location>
        <begin position="303"/>
        <end position="433"/>
    </location>
</feature>
<feature type="compositionally biased region" description="Polar residues" evidence="1">
    <location>
        <begin position="376"/>
        <end position="388"/>
    </location>
</feature>
<feature type="compositionally biased region" description="Basic and acidic residues" evidence="1">
    <location>
        <begin position="391"/>
        <end position="404"/>
    </location>
</feature>
<reference evidence="3 4" key="1">
    <citation type="submission" date="2019-06" db="EMBL/GenBank/DDBJ databases">
        <title>Genome Sequence of the Brown Rot Fungal Pathogen Monilinia laxa.</title>
        <authorList>
            <person name="De Miccolis Angelini R.M."/>
            <person name="Landi L."/>
            <person name="Abate D."/>
            <person name="Pollastro S."/>
            <person name="Romanazzi G."/>
            <person name="Faretra F."/>
        </authorList>
    </citation>
    <scope>NUCLEOTIDE SEQUENCE [LARGE SCALE GENOMIC DNA]</scope>
    <source>
        <strain evidence="3 4">Mlax316</strain>
    </source>
</reference>
<evidence type="ECO:0000256" key="1">
    <source>
        <dbReference type="SAM" id="MobiDB-lite"/>
    </source>
</evidence>
<organism evidence="3 4">
    <name type="scientific">Monilinia laxa</name>
    <name type="common">Brown rot fungus</name>
    <name type="synonym">Sclerotinia laxa</name>
    <dbReference type="NCBI Taxonomy" id="61186"/>
    <lineage>
        <taxon>Eukaryota</taxon>
        <taxon>Fungi</taxon>
        <taxon>Dikarya</taxon>
        <taxon>Ascomycota</taxon>
        <taxon>Pezizomycotina</taxon>
        <taxon>Leotiomycetes</taxon>
        <taxon>Helotiales</taxon>
        <taxon>Sclerotiniaceae</taxon>
        <taxon>Monilinia</taxon>
    </lineage>
</organism>
<evidence type="ECO:0000259" key="2">
    <source>
        <dbReference type="PROSITE" id="PS50812"/>
    </source>
</evidence>
<dbReference type="OrthoDB" id="62853at2759"/>
<feature type="domain" description="PWWP" evidence="2">
    <location>
        <begin position="167"/>
        <end position="240"/>
    </location>
</feature>
<feature type="compositionally biased region" description="Low complexity" evidence="1">
    <location>
        <begin position="111"/>
        <end position="135"/>
    </location>
</feature>
<feature type="compositionally biased region" description="Basic and acidic residues" evidence="1">
    <location>
        <begin position="1"/>
        <end position="11"/>
    </location>
</feature>
<name>A0A5N6KEW2_MONLA</name>
<dbReference type="Proteomes" id="UP000326757">
    <property type="component" value="Unassembled WGS sequence"/>
</dbReference>
<dbReference type="SUPFAM" id="SSF63748">
    <property type="entry name" value="Tudor/PWWP/MBT"/>
    <property type="match status" value="1"/>
</dbReference>
<feature type="compositionally biased region" description="Basic and acidic residues" evidence="1">
    <location>
        <begin position="61"/>
        <end position="76"/>
    </location>
</feature>
<dbReference type="InterPro" id="IPR000313">
    <property type="entry name" value="PWWP_dom"/>
</dbReference>
<feature type="compositionally biased region" description="Low complexity" evidence="1">
    <location>
        <begin position="87"/>
        <end position="98"/>
    </location>
</feature>
<dbReference type="EMBL" id="VIGI01000003">
    <property type="protein sequence ID" value="KAB8302274.1"/>
    <property type="molecule type" value="Genomic_DNA"/>
</dbReference>
<evidence type="ECO:0000313" key="3">
    <source>
        <dbReference type="EMBL" id="KAB8302274.1"/>
    </source>
</evidence>
<gene>
    <name evidence="3" type="ORF">EYC80_005714</name>
</gene>
<dbReference type="Pfam" id="PF00855">
    <property type="entry name" value="PWWP"/>
    <property type="match status" value="1"/>
</dbReference>
<feature type="compositionally biased region" description="Basic and acidic residues" evidence="1">
    <location>
        <begin position="542"/>
        <end position="554"/>
    </location>
</feature>
<evidence type="ECO:0000313" key="4">
    <source>
        <dbReference type="Proteomes" id="UP000326757"/>
    </source>
</evidence>
<dbReference type="Gene3D" id="2.30.30.140">
    <property type="match status" value="1"/>
</dbReference>
<dbReference type="PROSITE" id="PS50812">
    <property type="entry name" value="PWWP"/>
    <property type="match status" value="1"/>
</dbReference>
<comment type="caution">
    <text evidence="3">The sequence shown here is derived from an EMBL/GenBank/DDBJ whole genome shotgun (WGS) entry which is preliminary data.</text>
</comment>
<proteinExistence type="predicted"/>
<dbReference type="AlphaFoldDB" id="A0A5N6KEW2"/>
<feature type="compositionally biased region" description="Basic and acidic residues" evidence="1">
    <location>
        <begin position="564"/>
        <end position="575"/>
    </location>
</feature>
<feature type="compositionally biased region" description="Basic residues" evidence="1">
    <location>
        <begin position="136"/>
        <end position="160"/>
    </location>
</feature>